<organism evidence="3 4">
    <name type="scientific">Heliobacterium mobile</name>
    <name type="common">Heliobacillus mobilis</name>
    <dbReference type="NCBI Taxonomy" id="28064"/>
    <lineage>
        <taxon>Bacteria</taxon>
        <taxon>Bacillati</taxon>
        <taxon>Bacillota</taxon>
        <taxon>Clostridia</taxon>
        <taxon>Eubacteriales</taxon>
        <taxon>Heliobacteriaceae</taxon>
        <taxon>Heliobacterium</taxon>
    </lineage>
</organism>
<comment type="caution">
    <text evidence="3">The sequence shown here is derived from an EMBL/GenBank/DDBJ whole genome shotgun (WGS) entry which is preliminary data.</text>
</comment>
<dbReference type="Gene3D" id="2.30.42.10">
    <property type="match status" value="1"/>
</dbReference>
<keyword evidence="1" id="KW-0472">Membrane</keyword>
<keyword evidence="1" id="KW-1133">Transmembrane helix</keyword>
<sequence>MVDFNGWDLLNTIIQGFEILLLYPLEYPTFWVFLLIIALLYRRQLRMKSDLFQVKPESVWPSVLSSAMYGLVGGFIGSFLMILFGITIVESGFLYLLPVAIALALINTRYMCYAYAGGVISLAAILFGWTEVSVVQIMGLVAILHLVEAVLMFLSGHRDSLPVYVAHRRGMTVGGYHLQSFWPIPLVVLTMVAIPHNSGIPFQEISTPGWWPLITPPDIPYNPAVESVVLSPLPLVALLGYGDLALVRQPRVHCRRSSLMLAGYSLILLTLVVLASHMPILSLLPALFGPLGHEALILWTKRREMQGTPLYVASPRGLKILDVGDGSPAEKAGLRAGDLLGSVNGLPVRSRRDLAISLSWSPAQVEMEFLPGGTGGFWKRTTAMKGWNESLGLVPVPDPEDPPLIRFEGVGLFRNLWRRWTQRFFQRNRKKP</sequence>
<dbReference type="InterPro" id="IPR001478">
    <property type="entry name" value="PDZ"/>
</dbReference>
<feature type="transmembrane region" description="Helical" evidence="1">
    <location>
        <begin position="135"/>
        <end position="154"/>
    </location>
</feature>
<feature type="transmembrane region" description="Helical" evidence="1">
    <location>
        <begin position="113"/>
        <end position="129"/>
    </location>
</feature>
<evidence type="ECO:0000313" key="4">
    <source>
        <dbReference type="Proteomes" id="UP000430670"/>
    </source>
</evidence>
<evidence type="ECO:0000313" key="3">
    <source>
        <dbReference type="EMBL" id="MTV49627.1"/>
    </source>
</evidence>
<proteinExistence type="predicted"/>
<name>A0A6I3SMQ9_HELMO</name>
<feature type="transmembrane region" description="Helical" evidence="1">
    <location>
        <begin position="259"/>
        <end position="277"/>
    </location>
</feature>
<feature type="transmembrane region" description="Helical" evidence="1">
    <location>
        <begin position="88"/>
        <end position="106"/>
    </location>
</feature>
<dbReference type="SUPFAM" id="SSF50156">
    <property type="entry name" value="PDZ domain-like"/>
    <property type="match status" value="1"/>
</dbReference>
<keyword evidence="1" id="KW-0812">Transmembrane</keyword>
<feature type="domain" description="PDZ" evidence="2">
    <location>
        <begin position="317"/>
        <end position="350"/>
    </location>
</feature>
<dbReference type="Proteomes" id="UP000430670">
    <property type="component" value="Unassembled WGS sequence"/>
</dbReference>
<evidence type="ECO:0000256" key="1">
    <source>
        <dbReference type="SAM" id="Phobius"/>
    </source>
</evidence>
<keyword evidence="4" id="KW-1185">Reference proteome</keyword>
<protein>
    <submittedName>
        <fullName evidence="3">PDZ domain-containing protein</fullName>
    </submittedName>
</protein>
<dbReference type="EMBL" id="WNKU01000013">
    <property type="protein sequence ID" value="MTV49627.1"/>
    <property type="molecule type" value="Genomic_DNA"/>
</dbReference>
<dbReference type="Pfam" id="PF17820">
    <property type="entry name" value="PDZ_6"/>
    <property type="match status" value="1"/>
</dbReference>
<dbReference type="InterPro" id="IPR036034">
    <property type="entry name" value="PDZ_sf"/>
</dbReference>
<dbReference type="PROSITE" id="PS50106">
    <property type="entry name" value="PDZ"/>
    <property type="match status" value="1"/>
</dbReference>
<dbReference type="OrthoDB" id="198399at2"/>
<dbReference type="RefSeq" id="WP_155476727.1">
    <property type="nucleotide sequence ID" value="NZ_WNKU01000013.1"/>
</dbReference>
<feature type="transmembrane region" description="Helical" evidence="1">
    <location>
        <begin position="62"/>
        <end position="82"/>
    </location>
</feature>
<gene>
    <name evidence="3" type="ORF">GJ688_11635</name>
</gene>
<dbReference type="SMART" id="SM00228">
    <property type="entry name" value="PDZ"/>
    <property type="match status" value="1"/>
</dbReference>
<dbReference type="AlphaFoldDB" id="A0A6I3SMQ9"/>
<dbReference type="InterPro" id="IPR041489">
    <property type="entry name" value="PDZ_6"/>
</dbReference>
<feature type="transmembrane region" description="Helical" evidence="1">
    <location>
        <begin position="228"/>
        <end position="247"/>
    </location>
</feature>
<feature type="transmembrane region" description="Helical" evidence="1">
    <location>
        <begin position="175"/>
        <end position="194"/>
    </location>
</feature>
<accession>A0A6I3SMQ9</accession>
<evidence type="ECO:0000259" key="2">
    <source>
        <dbReference type="PROSITE" id="PS50106"/>
    </source>
</evidence>
<reference evidence="3 4" key="1">
    <citation type="submission" date="2019-11" db="EMBL/GenBank/DDBJ databases">
        <title>Whole-genome sequence of a the green, strictly anaerobic photosynthetic bacterium Heliobacillus mobilis DSM 6151.</title>
        <authorList>
            <person name="Kyndt J.A."/>
            <person name="Meyer T.E."/>
        </authorList>
    </citation>
    <scope>NUCLEOTIDE SEQUENCE [LARGE SCALE GENOMIC DNA]</scope>
    <source>
        <strain evidence="3 4">DSM 6151</strain>
    </source>
</reference>
<feature type="transmembrane region" description="Helical" evidence="1">
    <location>
        <begin position="20"/>
        <end position="41"/>
    </location>
</feature>